<organism evidence="2 3">
    <name type="scientific">Catonella morbi ATCC 51271</name>
    <dbReference type="NCBI Taxonomy" id="592026"/>
    <lineage>
        <taxon>Bacteria</taxon>
        <taxon>Bacillati</taxon>
        <taxon>Bacillota</taxon>
        <taxon>Clostridia</taxon>
        <taxon>Lachnospirales</taxon>
        <taxon>Lachnospiraceae</taxon>
        <taxon>Catonella</taxon>
    </lineage>
</organism>
<dbReference type="Proteomes" id="UP000018227">
    <property type="component" value="Unassembled WGS sequence"/>
</dbReference>
<proteinExistence type="predicted"/>
<dbReference type="HOGENOM" id="CLU_2380946_0_0_9"/>
<dbReference type="AlphaFoldDB" id="V2Z3L1"/>
<keyword evidence="3" id="KW-1185">Reference proteome</keyword>
<evidence type="ECO:0000313" key="2">
    <source>
        <dbReference type="EMBL" id="ESL01530.1"/>
    </source>
</evidence>
<feature type="signal peptide" evidence="1">
    <location>
        <begin position="1"/>
        <end position="22"/>
    </location>
</feature>
<feature type="chain" id="PRO_5039530361" evidence="1">
    <location>
        <begin position="23"/>
        <end position="94"/>
    </location>
</feature>
<evidence type="ECO:0000313" key="3">
    <source>
        <dbReference type="Proteomes" id="UP000018227"/>
    </source>
</evidence>
<sequence length="94" mass="10978">MKKKLITLVLLFALFFSTFPQGAEAKTKQKKLDYSNMPYLDTLIYNKDFEKNGVYSASRKYLKLIEEAAKTGKITEKYKDAEGYFDDDMDYESM</sequence>
<evidence type="ECO:0000256" key="1">
    <source>
        <dbReference type="SAM" id="SignalP"/>
    </source>
</evidence>
<comment type="caution">
    <text evidence="2">The sequence shown here is derived from an EMBL/GenBank/DDBJ whole genome shotgun (WGS) entry which is preliminary data.</text>
</comment>
<name>V2Z3L1_9FIRM</name>
<keyword evidence="1" id="KW-0732">Signal</keyword>
<protein>
    <submittedName>
        <fullName evidence="2">Uncharacterized protein</fullName>
    </submittedName>
</protein>
<gene>
    <name evidence="2" type="ORF">GCWU0000282_003284</name>
</gene>
<dbReference type="EMBL" id="ACIL03000022">
    <property type="protein sequence ID" value="ESL01530.1"/>
    <property type="molecule type" value="Genomic_DNA"/>
</dbReference>
<accession>V2Z3L1</accession>
<dbReference type="RefSeq" id="WP_023356122.1">
    <property type="nucleotide sequence ID" value="NZ_KI535371.1"/>
</dbReference>
<reference evidence="2 3" key="1">
    <citation type="submission" date="2013-06" db="EMBL/GenBank/DDBJ databases">
        <authorList>
            <person name="Weinstock G."/>
            <person name="Sodergren E."/>
            <person name="Clifton S."/>
            <person name="Fulton L."/>
            <person name="Fulton B."/>
            <person name="Courtney L."/>
            <person name="Fronick C."/>
            <person name="Harrison M."/>
            <person name="Strong C."/>
            <person name="Farmer C."/>
            <person name="Delahaunty K."/>
            <person name="Markovic C."/>
            <person name="Hall O."/>
            <person name="Minx P."/>
            <person name="Tomlinson C."/>
            <person name="Mitreva M."/>
            <person name="Nelson J."/>
            <person name="Hou S."/>
            <person name="Wollam A."/>
            <person name="Pepin K.H."/>
            <person name="Johnson M."/>
            <person name="Bhonagiri V."/>
            <person name="Nash W.E."/>
            <person name="Warren W."/>
            <person name="Chinwalla A."/>
            <person name="Mardis E.R."/>
            <person name="Wilson R.K."/>
        </authorList>
    </citation>
    <scope>NUCLEOTIDE SEQUENCE [LARGE SCALE GENOMIC DNA]</scope>
    <source>
        <strain evidence="2 3">ATCC 51271</strain>
    </source>
</reference>